<dbReference type="EMBL" id="JAPTMU010000017">
    <property type="protein sequence ID" value="KAJ4928615.1"/>
    <property type="molecule type" value="Genomic_DNA"/>
</dbReference>
<evidence type="ECO:0000313" key="2">
    <source>
        <dbReference type="EMBL" id="KAJ4928615.1"/>
    </source>
</evidence>
<evidence type="ECO:0000313" key="3">
    <source>
        <dbReference type="Proteomes" id="UP001219934"/>
    </source>
</evidence>
<proteinExistence type="predicted"/>
<comment type="caution">
    <text evidence="2">The sequence shown here is derived from an EMBL/GenBank/DDBJ whole genome shotgun (WGS) entry which is preliminary data.</text>
</comment>
<protein>
    <submittedName>
        <fullName evidence="2">Uncharacterized protein</fullName>
    </submittedName>
</protein>
<evidence type="ECO:0000256" key="1">
    <source>
        <dbReference type="SAM" id="MobiDB-lite"/>
    </source>
</evidence>
<name>A0AAD6AQQ6_9TELE</name>
<feature type="compositionally biased region" description="Basic residues" evidence="1">
    <location>
        <begin position="1"/>
        <end position="12"/>
    </location>
</feature>
<keyword evidence="3" id="KW-1185">Reference proteome</keyword>
<accession>A0AAD6AQQ6</accession>
<feature type="region of interest" description="Disordered" evidence="1">
    <location>
        <begin position="1"/>
        <end position="26"/>
    </location>
</feature>
<reference evidence="2" key="1">
    <citation type="submission" date="2022-11" db="EMBL/GenBank/DDBJ databases">
        <title>Chromosome-level genome of Pogonophryne albipinna.</title>
        <authorList>
            <person name="Jo E."/>
        </authorList>
    </citation>
    <scope>NUCLEOTIDE SEQUENCE</scope>
    <source>
        <strain evidence="2">SGF0006</strain>
        <tissue evidence="2">Muscle</tissue>
    </source>
</reference>
<sequence length="73" mass="7488">MKAQKTRGRKVGTGKQVEDKRGREPGGCTAIMHVGAGLSGSGSCICAATELYLETPVINGAGAAFCMEEVDEG</sequence>
<organism evidence="2 3">
    <name type="scientific">Pogonophryne albipinna</name>
    <dbReference type="NCBI Taxonomy" id="1090488"/>
    <lineage>
        <taxon>Eukaryota</taxon>
        <taxon>Metazoa</taxon>
        <taxon>Chordata</taxon>
        <taxon>Craniata</taxon>
        <taxon>Vertebrata</taxon>
        <taxon>Euteleostomi</taxon>
        <taxon>Actinopterygii</taxon>
        <taxon>Neopterygii</taxon>
        <taxon>Teleostei</taxon>
        <taxon>Neoteleostei</taxon>
        <taxon>Acanthomorphata</taxon>
        <taxon>Eupercaria</taxon>
        <taxon>Perciformes</taxon>
        <taxon>Notothenioidei</taxon>
        <taxon>Pogonophryne</taxon>
    </lineage>
</organism>
<dbReference type="AlphaFoldDB" id="A0AAD6AQQ6"/>
<gene>
    <name evidence="2" type="ORF">JOQ06_004245</name>
</gene>
<dbReference type="Proteomes" id="UP001219934">
    <property type="component" value="Unassembled WGS sequence"/>
</dbReference>